<dbReference type="EMBL" id="AUZZ01008822">
    <property type="protein sequence ID" value="EQD36213.1"/>
    <property type="molecule type" value="Genomic_DNA"/>
</dbReference>
<name>T0YST2_9ZZZZ</name>
<organism evidence="1">
    <name type="scientific">mine drainage metagenome</name>
    <dbReference type="NCBI Taxonomy" id="410659"/>
    <lineage>
        <taxon>unclassified sequences</taxon>
        <taxon>metagenomes</taxon>
        <taxon>ecological metagenomes</taxon>
    </lineage>
</organism>
<comment type="caution">
    <text evidence="1">The sequence shown here is derived from an EMBL/GenBank/DDBJ whole genome shotgun (WGS) entry which is preliminary data.</text>
</comment>
<gene>
    <name evidence="1" type="ORF">B2A_12232</name>
</gene>
<reference evidence="1" key="2">
    <citation type="journal article" date="2014" name="ISME J.">
        <title>Microbial stratification in low pH oxic and suboxic macroscopic growths along an acid mine drainage.</title>
        <authorList>
            <person name="Mendez-Garcia C."/>
            <person name="Mesa V."/>
            <person name="Sprenger R.R."/>
            <person name="Richter M."/>
            <person name="Diez M.S."/>
            <person name="Solano J."/>
            <person name="Bargiela R."/>
            <person name="Golyshina O.V."/>
            <person name="Manteca A."/>
            <person name="Ramos J.L."/>
            <person name="Gallego J.R."/>
            <person name="Llorente I."/>
            <person name="Martins Dos Santos V.A."/>
            <person name="Jensen O.N."/>
            <person name="Pelaez A.I."/>
            <person name="Sanchez J."/>
            <person name="Ferrer M."/>
        </authorList>
    </citation>
    <scope>NUCLEOTIDE SEQUENCE</scope>
</reference>
<accession>T0YST2</accession>
<evidence type="ECO:0000313" key="1">
    <source>
        <dbReference type="EMBL" id="EQD36213.1"/>
    </source>
</evidence>
<proteinExistence type="predicted"/>
<protein>
    <submittedName>
        <fullName evidence="1">Uncharacterized protein</fullName>
    </submittedName>
</protein>
<feature type="non-terminal residue" evidence="1">
    <location>
        <position position="1"/>
    </location>
</feature>
<sequence length="133" mass="13654">GNSNTATSTVYWLKVPGNFLPASSSNTLYMGFAASATNLMNTVSTGEAPQLSASYGQYDDGAAVFDYYNVNPTSTSGWTLGGGSGIGQTSSAPSGSYFQTTNALYANSGGGGDYMYISLPGLTTNTIIHILGE</sequence>
<reference evidence="1" key="1">
    <citation type="submission" date="2013-08" db="EMBL/GenBank/DDBJ databases">
        <authorList>
            <person name="Mendez C."/>
            <person name="Richter M."/>
            <person name="Ferrer M."/>
            <person name="Sanchez J."/>
        </authorList>
    </citation>
    <scope>NUCLEOTIDE SEQUENCE</scope>
</reference>
<dbReference type="AlphaFoldDB" id="T0YST2"/>